<evidence type="ECO:0000313" key="2">
    <source>
        <dbReference type="Proteomes" id="UP001500393"/>
    </source>
</evidence>
<keyword evidence="2" id="KW-1185">Reference proteome</keyword>
<gene>
    <name evidence="1" type="ORF">GCM10009789_80450</name>
</gene>
<evidence type="ECO:0000313" key="1">
    <source>
        <dbReference type="EMBL" id="GAA1614234.1"/>
    </source>
</evidence>
<organism evidence="1 2">
    <name type="scientific">Kribbella sancticallisti</name>
    <dbReference type="NCBI Taxonomy" id="460087"/>
    <lineage>
        <taxon>Bacteria</taxon>
        <taxon>Bacillati</taxon>
        <taxon>Actinomycetota</taxon>
        <taxon>Actinomycetes</taxon>
        <taxon>Propionibacteriales</taxon>
        <taxon>Kribbellaceae</taxon>
        <taxon>Kribbella</taxon>
    </lineage>
</organism>
<dbReference type="InterPro" id="IPR021454">
    <property type="entry name" value="DUF3105"/>
</dbReference>
<protein>
    <recommendedName>
        <fullName evidence="3">DUF3105 domain-containing protein</fullName>
    </recommendedName>
</protein>
<dbReference type="Pfam" id="PF11303">
    <property type="entry name" value="DUF3105"/>
    <property type="match status" value="1"/>
</dbReference>
<evidence type="ECO:0008006" key="3">
    <source>
        <dbReference type="Google" id="ProtNLM"/>
    </source>
</evidence>
<comment type="caution">
    <text evidence="1">The sequence shown here is derived from an EMBL/GenBank/DDBJ whole genome shotgun (WGS) entry which is preliminary data.</text>
</comment>
<dbReference type="Proteomes" id="UP001500393">
    <property type="component" value="Unassembled WGS sequence"/>
</dbReference>
<reference evidence="1 2" key="1">
    <citation type="journal article" date="2019" name="Int. J. Syst. Evol. Microbiol.">
        <title>The Global Catalogue of Microorganisms (GCM) 10K type strain sequencing project: providing services to taxonomists for standard genome sequencing and annotation.</title>
        <authorList>
            <consortium name="The Broad Institute Genomics Platform"/>
            <consortium name="The Broad Institute Genome Sequencing Center for Infectious Disease"/>
            <person name="Wu L."/>
            <person name="Ma J."/>
        </authorList>
    </citation>
    <scope>NUCLEOTIDE SEQUENCE [LARGE SCALE GENOMIC DNA]</scope>
    <source>
        <strain evidence="1 2">JCM 14969</strain>
    </source>
</reference>
<name>A0ABN2ET16_9ACTN</name>
<accession>A0ABN2ET16</accession>
<sequence>MTETVRPRRLRRWGLLVSIVVTSLSVLTMSGLAFGVLLGSFTAKPALACDQVPGTPQVFEGKRHIPYDGAPHDPYRSMPPTSGPHSPRVVPPGIYRKPITEELQVHVLEHGHVLLQYAPDVSAGDIKELERLGREYPRDVVVAPYPALGHGIALTGWQRLQRLDTVDKNAITEFATKVPGRYNHQWRDGATDCLPPAS</sequence>
<proteinExistence type="predicted"/>
<dbReference type="RefSeq" id="WP_344222021.1">
    <property type="nucleotide sequence ID" value="NZ_BAAAOS010000064.1"/>
</dbReference>
<dbReference type="EMBL" id="BAAAOS010000064">
    <property type="protein sequence ID" value="GAA1614234.1"/>
    <property type="molecule type" value="Genomic_DNA"/>
</dbReference>